<organism evidence="3 4">
    <name type="scientific">Caenispirillum salinarum AK4</name>
    <dbReference type="NCBI Taxonomy" id="1238182"/>
    <lineage>
        <taxon>Bacteria</taxon>
        <taxon>Pseudomonadati</taxon>
        <taxon>Pseudomonadota</taxon>
        <taxon>Alphaproteobacteria</taxon>
        <taxon>Rhodospirillales</taxon>
        <taxon>Novispirillaceae</taxon>
        <taxon>Caenispirillum</taxon>
    </lineage>
</organism>
<reference evidence="3 4" key="1">
    <citation type="journal article" date="2013" name="Genome Announc.">
        <title>Draft Genome Sequence of an Alphaproteobacterium, Caenispirillum salinarum AK4(T), Isolated from a Solar Saltern.</title>
        <authorList>
            <person name="Khatri I."/>
            <person name="Singh A."/>
            <person name="Korpole S."/>
            <person name="Pinnaka A.K."/>
            <person name="Subramanian S."/>
        </authorList>
    </citation>
    <scope>NUCLEOTIDE SEQUENCE [LARGE SCALE GENOMIC DNA]</scope>
    <source>
        <strain evidence="3 4">AK4</strain>
    </source>
</reference>
<feature type="domain" description="Mce/MlaD" evidence="2">
    <location>
        <begin position="41"/>
        <end position="115"/>
    </location>
</feature>
<dbReference type="Pfam" id="PF02470">
    <property type="entry name" value="MlaD"/>
    <property type="match status" value="1"/>
</dbReference>
<dbReference type="InterPro" id="IPR003399">
    <property type="entry name" value="Mce/MlaD"/>
</dbReference>
<dbReference type="STRING" id="1238182.C882_3138"/>
<dbReference type="Proteomes" id="UP000009881">
    <property type="component" value="Unassembled WGS sequence"/>
</dbReference>
<evidence type="ECO:0000313" key="4">
    <source>
        <dbReference type="Proteomes" id="UP000009881"/>
    </source>
</evidence>
<evidence type="ECO:0000313" key="3">
    <source>
        <dbReference type="EMBL" id="EKV32074.1"/>
    </source>
</evidence>
<gene>
    <name evidence="3" type="ORF">C882_3138</name>
</gene>
<comment type="caution">
    <text evidence="3">The sequence shown here is derived from an EMBL/GenBank/DDBJ whole genome shotgun (WGS) entry which is preliminary data.</text>
</comment>
<feature type="compositionally biased region" description="Gly residues" evidence="1">
    <location>
        <begin position="161"/>
        <end position="175"/>
    </location>
</feature>
<proteinExistence type="predicted"/>
<dbReference type="PANTHER" id="PTHR33371">
    <property type="entry name" value="INTERMEMBRANE PHOSPHOLIPID TRANSPORT SYSTEM BINDING PROTEIN MLAD-RELATED"/>
    <property type="match status" value="1"/>
</dbReference>
<dbReference type="AlphaFoldDB" id="K9H4S2"/>
<accession>K9H4S2</accession>
<dbReference type="PATRIC" id="fig|1238182.3.peg.886"/>
<protein>
    <submittedName>
        <fullName evidence="3">ABC-type transport system involved in resistance to organic solvents, periplasmic component</fullName>
    </submittedName>
</protein>
<dbReference type="OrthoDB" id="7164001at2"/>
<sequence length="184" mass="18980">MNSRAKETLYGTLTVGLLAALLTFNVLERHETAVVQNGLVTLTATFNRVDGLAEGAPVRMAGVPVGVVDEMRLTDRFGAEAVLKVREDVPLPDDTAAIIETEGLFGSKYIELQPGGSLDNLQPGDTISFTQDSVILEELLSKIIARAKAARGASADQPVDGGTGADGTGAGGAAGGNPFPSLSD</sequence>
<feature type="region of interest" description="Disordered" evidence="1">
    <location>
        <begin position="153"/>
        <end position="184"/>
    </location>
</feature>
<keyword evidence="4" id="KW-1185">Reference proteome</keyword>
<dbReference type="InterPro" id="IPR052336">
    <property type="entry name" value="MlaD_Phospholipid_Transporter"/>
</dbReference>
<evidence type="ECO:0000256" key="1">
    <source>
        <dbReference type="SAM" id="MobiDB-lite"/>
    </source>
</evidence>
<dbReference type="EMBL" id="ANHY01000004">
    <property type="protein sequence ID" value="EKV32074.1"/>
    <property type="molecule type" value="Genomic_DNA"/>
</dbReference>
<dbReference type="RefSeq" id="WP_009539335.1">
    <property type="nucleotide sequence ID" value="NZ_ANHY01000004.1"/>
</dbReference>
<evidence type="ECO:0000259" key="2">
    <source>
        <dbReference type="Pfam" id="PF02470"/>
    </source>
</evidence>
<name>K9H4S2_9PROT</name>
<dbReference type="PANTHER" id="PTHR33371:SF4">
    <property type="entry name" value="INTERMEMBRANE PHOSPHOLIPID TRANSPORT SYSTEM BINDING PROTEIN MLAD"/>
    <property type="match status" value="1"/>
</dbReference>
<dbReference type="eggNOG" id="COG1463">
    <property type="taxonomic scope" value="Bacteria"/>
</dbReference>